<keyword evidence="1" id="KW-0805">Transcription regulation</keyword>
<proteinExistence type="predicted"/>
<organism evidence="6 7">
    <name type="scientific">Roseovarius pacificus</name>
    <dbReference type="NCBI Taxonomy" id="337701"/>
    <lineage>
        <taxon>Bacteria</taxon>
        <taxon>Pseudomonadati</taxon>
        <taxon>Pseudomonadota</taxon>
        <taxon>Alphaproteobacteria</taxon>
        <taxon>Rhodobacterales</taxon>
        <taxon>Roseobacteraceae</taxon>
        <taxon>Roseovarius</taxon>
    </lineage>
</organism>
<accession>A0A1M6X2A1</accession>
<dbReference type="Proteomes" id="UP000183974">
    <property type="component" value="Unassembled WGS sequence"/>
</dbReference>
<evidence type="ECO:0000256" key="1">
    <source>
        <dbReference type="ARBA" id="ARBA00023015"/>
    </source>
</evidence>
<evidence type="ECO:0000256" key="3">
    <source>
        <dbReference type="ARBA" id="ARBA00023163"/>
    </source>
</evidence>
<dbReference type="GO" id="GO:1901135">
    <property type="term" value="P:carbohydrate derivative metabolic process"/>
    <property type="evidence" value="ECO:0007669"/>
    <property type="project" value="InterPro"/>
</dbReference>
<dbReference type="InterPro" id="IPR047640">
    <property type="entry name" value="RpiR-like"/>
</dbReference>
<dbReference type="GO" id="GO:0003700">
    <property type="term" value="F:DNA-binding transcription factor activity"/>
    <property type="evidence" value="ECO:0007669"/>
    <property type="project" value="InterPro"/>
</dbReference>
<keyword evidence="3" id="KW-0804">Transcription</keyword>
<dbReference type="RefSeq" id="WP_229709461.1">
    <property type="nucleotide sequence ID" value="NZ_BMLR01000001.1"/>
</dbReference>
<dbReference type="PANTHER" id="PTHR30514:SF18">
    <property type="entry name" value="RPIR-FAMILY TRANSCRIPTIONAL REGULATOR"/>
    <property type="match status" value="1"/>
</dbReference>
<dbReference type="PROSITE" id="PS51071">
    <property type="entry name" value="HTH_RPIR"/>
    <property type="match status" value="1"/>
</dbReference>
<keyword evidence="7" id="KW-1185">Reference proteome</keyword>
<dbReference type="Gene3D" id="3.40.50.10490">
    <property type="entry name" value="Glucose-6-phosphate isomerase like protein, domain 1"/>
    <property type="match status" value="1"/>
</dbReference>
<gene>
    <name evidence="6" type="ORF">SAMN05444398_101251</name>
</gene>
<evidence type="ECO:0000259" key="5">
    <source>
        <dbReference type="PROSITE" id="PS51464"/>
    </source>
</evidence>
<name>A0A1M6X2A1_9RHOB</name>
<feature type="domain" description="HTH rpiR-type" evidence="4">
    <location>
        <begin position="3"/>
        <end position="79"/>
    </location>
</feature>
<dbReference type="InterPro" id="IPR035472">
    <property type="entry name" value="RpiR-like_SIS"/>
</dbReference>
<reference evidence="6 7" key="1">
    <citation type="submission" date="2016-11" db="EMBL/GenBank/DDBJ databases">
        <authorList>
            <person name="Jaros S."/>
            <person name="Januszkiewicz K."/>
            <person name="Wedrychowicz H."/>
        </authorList>
    </citation>
    <scope>NUCLEOTIDE SEQUENCE [LARGE SCALE GENOMIC DNA]</scope>
    <source>
        <strain evidence="6 7">DSM 29589</strain>
    </source>
</reference>
<dbReference type="InterPro" id="IPR000281">
    <property type="entry name" value="HTH_RpiR"/>
</dbReference>
<feature type="domain" description="SIS" evidence="5">
    <location>
        <begin position="128"/>
        <end position="270"/>
    </location>
</feature>
<dbReference type="InterPro" id="IPR001347">
    <property type="entry name" value="SIS_dom"/>
</dbReference>
<protein>
    <submittedName>
        <fullName evidence="6">Transcriptional regulator, RpiR family</fullName>
    </submittedName>
</protein>
<evidence type="ECO:0000313" key="7">
    <source>
        <dbReference type="Proteomes" id="UP000183974"/>
    </source>
</evidence>
<dbReference type="GO" id="GO:0003677">
    <property type="term" value="F:DNA binding"/>
    <property type="evidence" value="ECO:0007669"/>
    <property type="project" value="UniProtKB-KW"/>
</dbReference>
<dbReference type="SUPFAM" id="SSF53697">
    <property type="entry name" value="SIS domain"/>
    <property type="match status" value="1"/>
</dbReference>
<dbReference type="EMBL" id="FRBR01000001">
    <property type="protein sequence ID" value="SHL00044.1"/>
    <property type="molecule type" value="Genomic_DNA"/>
</dbReference>
<dbReference type="STRING" id="337701.SAMN05444398_101251"/>
<dbReference type="InterPro" id="IPR009057">
    <property type="entry name" value="Homeodomain-like_sf"/>
</dbReference>
<dbReference type="Gene3D" id="1.10.10.10">
    <property type="entry name" value="Winged helix-like DNA-binding domain superfamily/Winged helix DNA-binding domain"/>
    <property type="match status" value="1"/>
</dbReference>
<sequence length="287" mass="31287">MSESFEQRLAQRFNGLSEKLRLAGEYVASNPVDTATRSLRAVAHDSGLAPATFSRMARAVGYSSFEDLREEMRTKIDRRVNSFADRAERLQTAHAAGETAFFDAHIGACQANLSSLLHDIDRDLLEHCIDRLHDARQVQLLGALGSTGVVEYLAYMANFCTNNWSMASRMGSSLGAGLTGLDERDALIIVTKPPFSTRSIAAAELAARQGAFVMVITDTHSCPALRHASAGFVVPTDSPHFYSSYVATLAFVETMIGMLVSRAGPAARERIAKVEESNRRLGEVWDG</sequence>
<dbReference type="Pfam" id="PF01380">
    <property type="entry name" value="SIS"/>
    <property type="match status" value="1"/>
</dbReference>
<keyword evidence="2" id="KW-0238">DNA-binding</keyword>
<dbReference type="InterPro" id="IPR046348">
    <property type="entry name" value="SIS_dom_sf"/>
</dbReference>
<evidence type="ECO:0000313" key="6">
    <source>
        <dbReference type="EMBL" id="SHL00044.1"/>
    </source>
</evidence>
<dbReference type="PROSITE" id="PS51464">
    <property type="entry name" value="SIS"/>
    <property type="match status" value="1"/>
</dbReference>
<evidence type="ECO:0000259" key="4">
    <source>
        <dbReference type="PROSITE" id="PS51071"/>
    </source>
</evidence>
<dbReference type="SUPFAM" id="SSF46689">
    <property type="entry name" value="Homeodomain-like"/>
    <property type="match status" value="1"/>
</dbReference>
<dbReference type="GO" id="GO:0097367">
    <property type="term" value="F:carbohydrate derivative binding"/>
    <property type="evidence" value="ECO:0007669"/>
    <property type="project" value="InterPro"/>
</dbReference>
<evidence type="ECO:0000256" key="2">
    <source>
        <dbReference type="ARBA" id="ARBA00023125"/>
    </source>
</evidence>
<dbReference type="CDD" id="cd05013">
    <property type="entry name" value="SIS_RpiR"/>
    <property type="match status" value="1"/>
</dbReference>
<dbReference type="InterPro" id="IPR036388">
    <property type="entry name" value="WH-like_DNA-bd_sf"/>
</dbReference>
<dbReference type="AlphaFoldDB" id="A0A1M6X2A1"/>
<dbReference type="PANTHER" id="PTHR30514">
    <property type="entry name" value="GLUCOKINASE"/>
    <property type="match status" value="1"/>
</dbReference>